<keyword evidence="1" id="KW-0812">Transmembrane</keyword>
<feature type="domain" description="Transglutaminase-like" evidence="2">
    <location>
        <begin position="108"/>
        <end position="179"/>
    </location>
</feature>
<dbReference type="SMART" id="SM00460">
    <property type="entry name" value="TGc"/>
    <property type="match status" value="1"/>
</dbReference>
<dbReference type="PANTHER" id="PTHR42736:SF1">
    <property type="entry name" value="PROTEIN-GLUTAMINE GAMMA-GLUTAMYLTRANSFERASE"/>
    <property type="match status" value="1"/>
</dbReference>
<protein>
    <recommendedName>
        <fullName evidence="2">Transglutaminase-like domain-containing protein</fullName>
    </recommendedName>
</protein>
<keyword evidence="1" id="KW-0472">Membrane</keyword>
<dbReference type="EMBL" id="CP046147">
    <property type="protein sequence ID" value="WFG39380.1"/>
    <property type="molecule type" value="Genomic_DNA"/>
</dbReference>
<reference evidence="5 6" key="1">
    <citation type="submission" date="2019-11" db="EMBL/GenBank/DDBJ databases">
        <authorList>
            <person name="Cho J.-C."/>
        </authorList>
    </citation>
    <scope>NUCLEOTIDE SEQUENCE [LARGE SCALE GENOMIC DNA]</scope>
    <source>
        <strain evidence="4 5">JH1073</strain>
        <strain evidence="3 6">JH702</strain>
    </source>
</reference>
<evidence type="ECO:0000259" key="2">
    <source>
        <dbReference type="SMART" id="SM00460"/>
    </source>
</evidence>
<evidence type="ECO:0000313" key="4">
    <source>
        <dbReference type="EMBL" id="WFG39380.1"/>
    </source>
</evidence>
<dbReference type="Proteomes" id="UP001219901">
    <property type="component" value="Chromosome"/>
</dbReference>
<keyword evidence="1" id="KW-1133">Transmembrane helix</keyword>
<evidence type="ECO:0000256" key="1">
    <source>
        <dbReference type="SAM" id="Phobius"/>
    </source>
</evidence>
<reference evidence="4" key="2">
    <citation type="journal article" date="2023" name="Nat. Commun.">
        <title>Cultivation of marine bacteria of the SAR202 clade.</title>
        <authorList>
            <person name="Lim Y."/>
            <person name="Seo J.H."/>
            <person name="Giovannoni S.J."/>
            <person name="Kang I."/>
            <person name="Cho J.C."/>
        </authorList>
    </citation>
    <scope>NUCLEOTIDE SEQUENCE</scope>
    <source>
        <strain evidence="4">JH1073</strain>
    </source>
</reference>
<name>A0AAJ6CV19_9CHLR</name>
<evidence type="ECO:0000313" key="6">
    <source>
        <dbReference type="Proteomes" id="UP001321249"/>
    </source>
</evidence>
<dbReference type="SUPFAM" id="SSF54001">
    <property type="entry name" value="Cysteine proteinases"/>
    <property type="match status" value="1"/>
</dbReference>
<dbReference type="InterPro" id="IPR002931">
    <property type="entry name" value="Transglutaminase-like"/>
</dbReference>
<dbReference type="Gene3D" id="3.10.620.30">
    <property type="match status" value="1"/>
</dbReference>
<evidence type="ECO:0000313" key="3">
    <source>
        <dbReference type="EMBL" id="MDG0865889.1"/>
    </source>
</evidence>
<dbReference type="PANTHER" id="PTHR42736">
    <property type="entry name" value="PROTEIN-GLUTAMINE GAMMA-GLUTAMYLTRANSFERASE"/>
    <property type="match status" value="1"/>
</dbReference>
<reference evidence="5" key="3">
    <citation type="submission" date="2023-06" db="EMBL/GenBank/DDBJ databases">
        <title>Pangenomics reveal diversification of enzyme families and niche specialization in globally abundant SAR202 bacteria.</title>
        <authorList>
            <person name="Saw J.H.W."/>
        </authorList>
    </citation>
    <scope>NUCLEOTIDE SEQUENCE [LARGE SCALE GENOMIC DNA]</scope>
    <source>
        <strain evidence="5">JH1073</strain>
    </source>
</reference>
<sequence length="359" mass="39504">MNRWRFQFPVTIGGRMNLTPGSTYQVVSKQPETDPDILRRDRGEWIGREYGTIPQGFPELRTLANALTKDAENDFDKASAITSYLQNLDYDDRAESPLQPSTDLHRFVIGELPGSAIDFASALPLMARSAGLQSRVATGYLPGEYNSYSGAIKITPEDAHAWSEIYFRGAGWIPFDASTRPDLPTPAELEEAPPSGLSSLLDRRLGDGLAAAAGKTPGAVMKGFEFAVKNGLNWGLFALVAFGFTAVVVWYLFFYRKSESARHVKFDYLTVDGNDRKAVIAAFVSAEKHLAKNGFRRRMENESYREYAFAAQLFAGDDAEALNWLADTASRAAFSSASISADQTISALDHAKDLRSKIS</sequence>
<keyword evidence="5" id="KW-1185">Reference proteome</keyword>
<dbReference type="Proteomes" id="UP001321249">
    <property type="component" value="Unassembled WGS sequence"/>
</dbReference>
<proteinExistence type="predicted"/>
<dbReference type="InterPro" id="IPR052901">
    <property type="entry name" value="Bact_TGase-like"/>
</dbReference>
<dbReference type="InterPro" id="IPR038765">
    <property type="entry name" value="Papain-like_cys_pep_sf"/>
</dbReference>
<evidence type="ECO:0000313" key="5">
    <source>
        <dbReference type="Proteomes" id="UP001219901"/>
    </source>
</evidence>
<dbReference type="Pfam" id="PF01841">
    <property type="entry name" value="Transglut_core"/>
    <property type="match status" value="1"/>
</dbReference>
<accession>A0AAJ6CV19</accession>
<dbReference type="AlphaFoldDB" id="A0AAJ6CV19"/>
<dbReference type="EMBL" id="WMBE01000001">
    <property type="protein sequence ID" value="MDG0865889.1"/>
    <property type="molecule type" value="Genomic_DNA"/>
</dbReference>
<gene>
    <name evidence="3" type="ORF">GKO46_02235</name>
    <name evidence="4" type="ORF">GKO48_07025</name>
</gene>
<feature type="transmembrane region" description="Helical" evidence="1">
    <location>
        <begin position="234"/>
        <end position="255"/>
    </location>
</feature>
<organism evidence="4 5">
    <name type="scientific">Candidatus Lucifugimonas marina</name>
    <dbReference type="NCBI Taxonomy" id="3038979"/>
    <lineage>
        <taxon>Bacteria</taxon>
        <taxon>Bacillati</taxon>
        <taxon>Chloroflexota</taxon>
        <taxon>Dehalococcoidia</taxon>
        <taxon>SAR202 cluster</taxon>
        <taxon>Candidatus Lucifugimonadales</taxon>
        <taxon>Candidatus Lucifugimonadaceae</taxon>
        <taxon>Candidatus Lucifugimonas</taxon>
    </lineage>
</organism>